<gene>
    <name evidence="1" type="ORF">ElyMa_000397700</name>
</gene>
<accession>A0AAV4FJE4</accession>
<comment type="caution">
    <text evidence="1">The sequence shown here is derived from an EMBL/GenBank/DDBJ whole genome shotgun (WGS) entry which is preliminary data.</text>
</comment>
<protein>
    <submittedName>
        <fullName evidence="1">Uncharacterized protein</fullName>
    </submittedName>
</protein>
<organism evidence="1 2">
    <name type="scientific">Elysia marginata</name>
    <dbReference type="NCBI Taxonomy" id="1093978"/>
    <lineage>
        <taxon>Eukaryota</taxon>
        <taxon>Metazoa</taxon>
        <taxon>Spiralia</taxon>
        <taxon>Lophotrochozoa</taxon>
        <taxon>Mollusca</taxon>
        <taxon>Gastropoda</taxon>
        <taxon>Heterobranchia</taxon>
        <taxon>Euthyneura</taxon>
        <taxon>Panpulmonata</taxon>
        <taxon>Sacoglossa</taxon>
        <taxon>Placobranchoidea</taxon>
        <taxon>Plakobranchidae</taxon>
        <taxon>Elysia</taxon>
    </lineage>
</organism>
<reference evidence="1 2" key="1">
    <citation type="journal article" date="2021" name="Elife">
        <title>Chloroplast acquisition without the gene transfer in kleptoplastic sea slugs, Plakobranchus ocellatus.</title>
        <authorList>
            <person name="Maeda T."/>
            <person name="Takahashi S."/>
            <person name="Yoshida T."/>
            <person name="Shimamura S."/>
            <person name="Takaki Y."/>
            <person name="Nagai Y."/>
            <person name="Toyoda A."/>
            <person name="Suzuki Y."/>
            <person name="Arimoto A."/>
            <person name="Ishii H."/>
            <person name="Satoh N."/>
            <person name="Nishiyama T."/>
            <person name="Hasebe M."/>
            <person name="Maruyama T."/>
            <person name="Minagawa J."/>
            <person name="Obokata J."/>
            <person name="Shigenobu S."/>
        </authorList>
    </citation>
    <scope>NUCLEOTIDE SEQUENCE [LARGE SCALE GENOMIC DNA]</scope>
</reference>
<dbReference type="Proteomes" id="UP000762676">
    <property type="component" value="Unassembled WGS sequence"/>
</dbReference>
<sequence>MGTVLVKILKSKGGRGGLTRELNFSKDKQRCCGHWSSTAFPKIFESPTSNIDKASGSSIVRADNCSVIFISFLWNDENLLEIITCKKFVESRYSSYPRKSVITFSTPYSRRDSLLNKVSWSRDIAYKQIADMNANYVQAQYASSTVVFDGYVLSSTTKDSCQNQILK</sequence>
<dbReference type="EMBL" id="BMAT01000782">
    <property type="protein sequence ID" value="GFR73141.1"/>
    <property type="molecule type" value="Genomic_DNA"/>
</dbReference>
<keyword evidence="2" id="KW-1185">Reference proteome</keyword>
<evidence type="ECO:0000313" key="1">
    <source>
        <dbReference type="EMBL" id="GFR73141.1"/>
    </source>
</evidence>
<evidence type="ECO:0000313" key="2">
    <source>
        <dbReference type="Proteomes" id="UP000762676"/>
    </source>
</evidence>
<name>A0AAV4FJE4_9GAST</name>
<proteinExistence type="predicted"/>
<dbReference type="AlphaFoldDB" id="A0AAV4FJE4"/>